<dbReference type="Gene3D" id="3.20.20.70">
    <property type="entry name" value="Aldolase class I"/>
    <property type="match status" value="1"/>
</dbReference>
<gene>
    <name evidence="9" type="primary">yfgB_1</name>
    <name evidence="9" type="ORF">NCTC8985_06176</name>
</gene>
<organism evidence="9 10">
    <name type="scientific">Escherichia coli</name>
    <dbReference type="NCBI Taxonomy" id="562"/>
    <lineage>
        <taxon>Bacteria</taxon>
        <taxon>Pseudomonadati</taxon>
        <taxon>Pseudomonadota</taxon>
        <taxon>Gammaproteobacteria</taxon>
        <taxon>Enterobacterales</taxon>
        <taxon>Enterobacteriaceae</taxon>
        <taxon>Escherichia</taxon>
    </lineage>
</organism>
<dbReference type="PROSITE" id="PS51918">
    <property type="entry name" value="RADICAL_SAM"/>
    <property type="match status" value="1"/>
</dbReference>
<evidence type="ECO:0000256" key="2">
    <source>
        <dbReference type="ARBA" id="ARBA00022485"/>
    </source>
</evidence>
<dbReference type="GO" id="GO:0030488">
    <property type="term" value="P:tRNA methylation"/>
    <property type="evidence" value="ECO:0007669"/>
    <property type="project" value="InterPro"/>
</dbReference>
<feature type="domain" description="Radical SAM core" evidence="8">
    <location>
        <begin position="111"/>
        <end position="220"/>
    </location>
</feature>
<keyword evidence="5" id="KW-0479">Metal-binding</keyword>
<name>A0A376TUL8_ECOLX</name>
<accession>A0A376TUL8</accession>
<dbReference type="SUPFAM" id="SSF102114">
    <property type="entry name" value="Radical SAM enzymes"/>
    <property type="match status" value="1"/>
</dbReference>
<dbReference type="PANTHER" id="PTHR30544:SF5">
    <property type="entry name" value="RADICAL SAM CORE DOMAIN-CONTAINING PROTEIN"/>
    <property type="match status" value="1"/>
</dbReference>
<dbReference type="InterPro" id="IPR058240">
    <property type="entry name" value="rSAM_sf"/>
</dbReference>
<evidence type="ECO:0000259" key="8">
    <source>
        <dbReference type="PROSITE" id="PS51918"/>
    </source>
</evidence>
<dbReference type="AlphaFoldDB" id="A0A376TUL8"/>
<dbReference type="InterPro" id="IPR048641">
    <property type="entry name" value="RlmN_N"/>
</dbReference>
<dbReference type="Proteomes" id="UP000254405">
    <property type="component" value="Unassembled WGS sequence"/>
</dbReference>
<evidence type="ECO:0000256" key="5">
    <source>
        <dbReference type="ARBA" id="ARBA00022723"/>
    </source>
</evidence>
<dbReference type="GO" id="GO:0070475">
    <property type="term" value="P:rRNA base methylation"/>
    <property type="evidence" value="ECO:0007669"/>
    <property type="project" value="InterPro"/>
</dbReference>
<keyword evidence="7" id="KW-0411">Iron-sulfur</keyword>
<keyword evidence="9" id="KW-0808">Transferase</keyword>
<evidence type="ECO:0000256" key="6">
    <source>
        <dbReference type="ARBA" id="ARBA00023004"/>
    </source>
</evidence>
<protein>
    <submittedName>
        <fullName evidence="9">Radical SAM protein</fullName>
        <ecNumber evidence="9">2.1.1.192</ecNumber>
    </submittedName>
</protein>
<dbReference type="Pfam" id="PF04055">
    <property type="entry name" value="Radical_SAM"/>
    <property type="match status" value="1"/>
</dbReference>
<keyword evidence="2" id="KW-0004">4Fe-4S</keyword>
<evidence type="ECO:0000256" key="1">
    <source>
        <dbReference type="ARBA" id="ARBA00001966"/>
    </source>
</evidence>
<keyword evidence="9" id="KW-0489">Methyltransferase</keyword>
<dbReference type="FunFam" id="1.10.150.530:FF:000001">
    <property type="entry name" value="Dual-specificity RNA methyltransferase RlmN"/>
    <property type="match status" value="1"/>
</dbReference>
<dbReference type="EMBL" id="UGCO01000001">
    <property type="protein sequence ID" value="STI80730.1"/>
    <property type="molecule type" value="Genomic_DNA"/>
</dbReference>
<dbReference type="GO" id="GO:0046872">
    <property type="term" value="F:metal ion binding"/>
    <property type="evidence" value="ECO:0007669"/>
    <property type="project" value="UniProtKB-KW"/>
</dbReference>
<dbReference type="Gene3D" id="1.10.150.530">
    <property type="match status" value="1"/>
</dbReference>
<evidence type="ECO:0000313" key="9">
    <source>
        <dbReference type="EMBL" id="STI80730.1"/>
    </source>
</evidence>
<dbReference type="Pfam" id="PF21016">
    <property type="entry name" value="RlmN_N"/>
    <property type="match status" value="1"/>
</dbReference>
<reference evidence="9 10" key="1">
    <citation type="submission" date="2018-06" db="EMBL/GenBank/DDBJ databases">
        <authorList>
            <consortium name="Pathogen Informatics"/>
            <person name="Doyle S."/>
        </authorList>
    </citation>
    <scope>NUCLEOTIDE SEQUENCE [LARGE SCALE GENOMIC DNA]</scope>
    <source>
        <strain evidence="9 10">NCTC8985</strain>
    </source>
</reference>
<dbReference type="PANTHER" id="PTHR30544">
    <property type="entry name" value="23S RRNA METHYLTRANSFERASE"/>
    <property type="match status" value="1"/>
</dbReference>
<dbReference type="InterPro" id="IPR040072">
    <property type="entry name" value="Methyltransferase_A"/>
</dbReference>
<sequence length="220" mass="24552">MSEQLVTPENVTTKDGKINLLDLNRQQMREFFKDLGEKPFRADQVMKWMYHYCCDNFDEMTDINKVLRGKLKEVAEIRAPEVVEEQRSSDGTIKWAIAVGDQRVETVYIPEDDRATLCVSSQVGCALECKFCSTAQQGFNRNLRVSEIIGQVWRAAKIVGAAKVTGQRPITNVVMMGMGEPLLNLNNVVPAMEIMLDDFGFGLSKRRVTLSTSGVVPGAG</sequence>
<evidence type="ECO:0000256" key="4">
    <source>
        <dbReference type="ARBA" id="ARBA00022691"/>
    </source>
</evidence>
<dbReference type="EC" id="2.1.1.192" evidence="9"/>
<dbReference type="GO" id="GO:0008168">
    <property type="term" value="F:methyltransferase activity"/>
    <property type="evidence" value="ECO:0007669"/>
    <property type="project" value="UniProtKB-KW"/>
</dbReference>
<evidence type="ECO:0000256" key="3">
    <source>
        <dbReference type="ARBA" id="ARBA00022552"/>
    </source>
</evidence>
<keyword evidence="4" id="KW-0949">S-adenosyl-L-methionine</keyword>
<evidence type="ECO:0000313" key="10">
    <source>
        <dbReference type="Proteomes" id="UP000254405"/>
    </source>
</evidence>
<evidence type="ECO:0000256" key="7">
    <source>
        <dbReference type="ARBA" id="ARBA00023014"/>
    </source>
</evidence>
<dbReference type="InterPro" id="IPR007197">
    <property type="entry name" value="rSAM"/>
</dbReference>
<proteinExistence type="predicted"/>
<dbReference type="SFLD" id="SFLDS00029">
    <property type="entry name" value="Radical_SAM"/>
    <property type="match status" value="1"/>
</dbReference>
<dbReference type="GO" id="GO:0051539">
    <property type="term" value="F:4 iron, 4 sulfur cluster binding"/>
    <property type="evidence" value="ECO:0007669"/>
    <property type="project" value="UniProtKB-KW"/>
</dbReference>
<dbReference type="InterPro" id="IPR013785">
    <property type="entry name" value="Aldolase_TIM"/>
</dbReference>
<dbReference type="InterPro" id="IPR027492">
    <property type="entry name" value="RNA_MTrfase_RlmN"/>
</dbReference>
<comment type="cofactor">
    <cofactor evidence="1">
        <name>[4Fe-4S] cluster</name>
        <dbReference type="ChEBI" id="CHEBI:49883"/>
    </cofactor>
</comment>
<keyword evidence="6" id="KW-0408">Iron</keyword>
<dbReference type="NCBIfam" id="TIGR00048">
    <property type="entry name" value="rRNA_mod_RlmN"/>
    <property type="match status" value="1"/>
</dbReference>
<keyword evidence="3" id="KW-0698">rRNA processing</keyword>